<comment type="subcellular location">
    <subcellularLocation>
        <location evidence="1">Cell outer membrane</location>
    </subcellularLocation>
</comment>
<gene>
    <name evidence="8" type="ORF">Mgrana_01170</name>
</gene>
<keyword evidence="2" id="KW-1134">Transmembrane beta strand</keyword>
<evidence type="ECO:0000256" key="5">
    <source>
        <dbReference type="ARBA" id="ARBA00023237"/>
    </source>
</evidence>
<organism evidence="8 9">
    <name type="scientific">Meiothermus granaticius NBRC 107808</name>
    <dbReference type="NCBI Taxonomy" id="1227551"/>
    <lineage>
        <taxon>Bacteria</taxon>
        <taxon>Thermotogati</taxon>
        <taxon>Deinococcota</taxon>
        <taxon>Deinococci</taxon>
        <taxon>Thermales</taxon>
        <taxon>Thermaceae</taxon>
        <taxon>Meiothermus</taxon>
    </lineage>
</organism>
<comment type="caution">
    <text evidence="8">The sequence shown here is derived from an EMBL/GenBank/DDBJ whole genome shotgun (WGS) entry which is preliminary data.</text>
</comment>
<keyword evidence="7" id="KW-0732">Signal</keyword>
<dbReference type="GO" id="GO:0015288">
    <property type="term" value="F:porin activity"/>
    <property type="evidence" value="ECO:0007669"/>
    <property type="project" value="TreeGrafter"/>
</dbReference>
<dbReference type="AlphaFoldDB" id="A0A399FB17"/>
<protein>
    <submittedName>
        <fullName evidence="8">Type I secretion outer membrane protein, TolC family</fullName>
    </submittedName>
</protein>
<keyword evidence="9" id="KW-1185">Reference proteome</keyword>
<evidence type="ECO:0000256" key="4">
    <source>
        <dbReference type="ARBA" id="ARBA00023136"/>
    </source>
</evidence>
<dbReference type="GO" id="GO:0009279">
    <property type="term" value="C:cell outer membrane"/>
    <property type="evidence" value="ECO:0007669"/>
    <property type="project" value="UniProtKB-SubCell"/>
</dbReference>
<feature type="chain" id="PRO_5030071905" evidence="7">
    <location>
        <begin position="22"/>
        <end position="337"/>
    </location>
</feature>
<sequence length="337" mass="35470">MKVKQLLFVILAWLGGTLALAQTLTLESALAKADLQPAVISAKAVLETAKADLERAKVDPMSTKPVLLRAQQAADLAQANLNQALAQARAQIASAYAQVLDAQMGVSVAQKGVDLAEKGVLVAQTQLKKGGATQQALLDAQNRQQTAEQALRVAQDGLELATTNLKSLVGEYKEIAPVAPSALPKPPDSGLVEQVVQANPGLVQANQAVEAAQLQVDLLDPLYASISQINQAKTAVAQAQAARDSTLRIFRIQAQSLYNQVVQAAKNRAVKEDAAKNAQTQLATDTTRYKNGLISQVAYLQSDLSAAQAELAAQQARDAYLSAYYTLLAGPGTGGRG</sequence>
<evidence type="ECO:0000313" key="8">
    <source>
        <dbReference type="EMBL" id="RIH92895.1"/>
    </source>
</evidence>
<evidence type="ECO:0000256" key="2">
    <source>
        <dbReference type="ARBA" id="ARBA00022452"/>
    </source>
</evidence>
<dbReference type="EMBL" id="QWLB01000012">
    <property type="protein sequence ID" value="RIH92895.1"/>
    <property type="molecule type" value="Genomic_DNA"/>
</dbReference>
<feature type="signal peptide" evidence="7">
    <location>
        <begin position="1"/>
        <end position="21"/>
    </location>
</feature>
<dbReference type="PANTHER" id="PTHR30026:SF20">
    <property type="entry name" value="OUTER MEMBRANE PROTEIN TOLC"/>
    <property type="match status" value="1"/>
</dbReference>
<dbReference type="SUPFAM" id="SSF56954">
    <property type="entry name" value="Outer membrane efflux proteins (OEP)"/>
    <property type="match status" value="1"/>
</dbReference>
<reference evidence="8 9" key="1">
    <citation type="submission" date="2018-08" db="EMBL/GenBank/DDBJ databases">
        <title>Meiothermus granaticius genome AF-68 sequencing project.</title>
        <authorList>
            <person name="Da Costa M.S."/>
            <person name="Albuquerque L."/>
            <person name="Raposo P."/>
            <person name="Froufe H.J.C."/>
            <person name="Barroso C.S."/>
            <person name="Egas C."/>
        </authorList>
    </citation>
    <scope>NUCLEOTIDE SEQUENCE [LARGE SCALE GENOMIC DNA]</scope>
    <source>
        <strain evidence="8 9">AF-68</strain>
    </source>
</reference>
<evidence type="ECO:0000256" key="6">
    <source>
        <dbReference type="SAM" id="Coils"/>
    </source>
</evidence>
<evidence type="ECO:0000256" key="1">
    <source>
        <dbReference type="ARBA" id="ARBA00004442"/>
    </source>
</evidence>
<dbReference type="GO" id="GO:0015562">
    <property type="term" value="F:efflux transmembrane transporter activity"/>
    <property type="evidence" value="ECO:0007669"/>
    <property type="project" value="InterPro"/>
</dbReference>
<dbReference type="PANTHER" id="PTHR30026">
    <property type="entry name" value="OUTER MEMBRANE PROTEIN TOLC"/>
    <property type="match status" value="1"/>
</dbReference>
<accession>A0A399FB17</accession>
<keyword evidence="6" id="KW-0175">Coiled coil</keyword>
<dbReference type="Proteomes" id="UP000266178">
    <property type="component" value="Unassembled WGS sequence"/>
</dbReference>
<feature type="coiled-coil region" evidence="6">
    <location>
        <begin position="67"/>
        <end position="98"/>
    </location>
</feature>
<dbReference type="InterPro" id="IPR051906">
    <property type="entry name" value="TolC-like"/>
</dbReference>
<dbReference type="RefSeq" id="WP_119356679.1">
    <property type="nucleotide sequence ID" value="NZ_BJXM01000006.1"/>
</dbReference>
<proteinExistence type="predicted"/>
<keyword evidence="4" id="KW-0472">Membrane</keyword>
<evidence type="ECO:0000256" key="7">
    <source>
        <dbReference type="SAM" id="SignalP"/>
    </source>
</evidence>
<dbReference type="Gene3D" id="1.20.1600.10">
    <property type="entry name" value="Outer membrane efflux proteins (OEP)"/>
    <property type="match status" value="2"/>
</dbReference>
<keyword evidence="5" id="KW-0998">Cell outer membrane</keyword>
<keyword evidence="3" id="KW-0812">Transmembrane</keyword>
<evidence type="ECO:0000313" key="9">
    <source>
        <dbReference type="Proteomes" id="UP000266178"/>
    </source>
</evidence>
<name>A0A399FB17_9DEIN</name>
<evidence type="ECO:0000256" key="3">
    <source>
        <dbReference type="ARBA" id="ARBA00022692"/>
    </source>
</evidence>
<dbReference type="GO" id="GO:1990281">
    <property type="term" value="C:efflux pump complex"/>
    <property type="evidence" value="ECO:0007669"/>
    <property type="project" value="TreeGrafter"/>
</dbReference>